<dbReference type="RefSeq" id="WP_047190791.1">
    <property type="nucleotide sequence ID" value="NZ_LCYG01000055.1"/>
</dbReference>
<reference evidence="1 2" key="1">
    <citation type="submission" date="2015-05" db="EMBL/GenBank/DDBJ databases">
        <title>Draft genome sequence of Microvirga vignae strain BR3299, a novel nitrogen fixing bacteria isolated from Brazil semi-aired region.</title>
        <authorList>
            <person name="Zilli J.E."/>
            <person name="Passos S.R."/>
            <person name="Leite J."/>
            <person name="Baldani J.I."/>
            <person name="Xavier G.R."/>
            <person name="Rumjaneck N.G."/>
            <person name="Simoes-Araujo J.L."/>
        </authorList>
    </citation>
    <scope>NUCLEOTIDE SEQUENCE [LARGE SCALE GENOMIC DNA]</scope>
    <source>
        <strain evidence="1 2">BR3299</strain>
    </source>
</reference>
<evidence type="ECO:0000313" key="2">
    <source>
        <dbReference type="Proteomes" id="UP000035489"/>
    </source>
</evidence>
<dbReference type="EMBL" id="LCYG01000055">
    <property type="protein sequence ID" value="KLK91393.1"/>
    <property type="molecule type" value="Genomic_DNA"/>
</dbReference>
<gene>
    <name evidence="1" type="ORF">AA309_20030</name>
</gene>
<proteinExistence type="predicted"/>
<dbReference type="OrthoDB" id="8370359at2"/>
<dbReference type="PATRIC" id="fig|1225564.3.peg.5317"/>
<comment type="caution">
    <text evidence="1">The sequence shown here is derived from an EMBL/GenBank/DDBJ whole genome shotgun (WGS) entry which is preliminary data.</text>
</comment>
<dbReference type="AlphaFoldDB" id="A0A0H1R8A0"/>
<name>A0A0H1R8A0_9HYPH</name>
<organism evidence="1 2">
    <name type="scientific">Microvirga vignae</name>
    <dbReference type="NCBI Taxonomy" id="1225564"/>
    <lineage>
        <taxon>Bacteria</taxon>
        <taxon>Pseudomonadati</taxon>
        <taxon>Pseudomonadota</taxon>
        <taxon>Alphaproteobacteria</taxon>
        <taxon>Hyphomicrobiales</taxon>
        <taxon>Methylobacteriaceae</taxon>
        <taxon>Microvirga</taxon>
    </lineage>
</organism>
<protein>
    <submittedName>
        <fullName evidence="1">Uncharacterized protein</fullName>
    </submittedName>
</protein>
<accession>A0A0H1R8A0</accession>
<sequence>MSSQAVQDDYGDDYRTKVPRFQLLLNCYNCQRPSSRYMQAVPPEITTEDELIESGLLAKQSFLCGKCECPIGTITGVKVEWIDVPY</sequence>
<keyword evidence="2" id="KW-1185">Reference proteome</keyword>
<dbReference type="Proteomes" id="UP000035489">
    <property type="component" value="Unassembled WGS sequence"/>
</dbReference>
<evidence type="ECO:0000313" key="1">
    <source>
        <dbReference type="EMBL" id="KLK91393.1"/>
    </source>
</evidence>